<comment type="caution">
    <text evidence="2">The sequence shown here is derived from an EMBL/GenBank/DDBJ whole genome shotgun (WGS) entry which is preliminary data.</text>
</comment>
<evidence type="ECO:0000313" key="2">
    <source>
        <dbReference type="EMBL" id="PZP26708.1"/>
    </source>
</evidence>
<evidence type="ECO:0000256" key="1">
    <source>
        <dbReference type="SAM" id="MobiDB-lite"/>
    </source>
</evidence>
<reference evidence="2 3" key="1">
    <citation type="submission" date="2017-08" db="EMBL/GenBank/DDBJ databases">
        <title>Infants hospitalized years apart are colonized by the same room-sourced microbial strains.</title>
        <authorList>
            <person name="Brooks B."/>
            <person name="Olm M.R."/>
            <person name="Firek B.A."/>
            <person name="Baker R."/>
            <person name="Thomas B.C."/>
            <person name="Morowitz M.J."/>
            <person name="Banfield J.F."/>
        </authorList>
    </citation>
    <scope>NUCLEOTIDE SEQUENCE [LARGE SCALE GENOMIC DNA]</scope>
    <source>
        <strain evidence="2">S2_009_000_R2_77</strain>
    </source>
</reference>
<organism evidence="2 3">
    <name type="scientific">Pseudomonas kuykendallii</name>
    <dbReference type="NCBI Taxonomy" id="1007099"/>
    <lineage>
        <taxon>Bacteria</taxon>
        <taxon>Pseudomonadati</taxon>
        <taxon>Pseudomonadota</taxon>
        <taxon>Gammaproteobacteria</taxon>
        <taxon>Pseudomonadales</taxon>
        <taxon>Pseudomonadaceae</taxon>
        <taxon>Pseudomonas</taxon>
    </lineage>
</organism>
<dbReference type="RefSeq" id="WP_273228724.1">
    <property type="nucleotide sequence ID" value="NZ_QFOH01000001.1"/>
</dbReference>
<accession>A0A2W5D867</accession>
<evidence type="ECO:0000313" key="3">
    <source>
        <dbReference type="Proteomes" id="UP000249198"/>
    </source>
</evidence>
<gene>
    <name evidence="2" type="ORF">DI599_00690</name>
</gene>
<sequence>MQAQTPEVSGAEATTNTFAIGDKVSYVVSKASGRGVRFTAREGKIIAIVGSAATVQARNGSCTTLPFDKLTPEGQPNALTRALMGSN</sequence>
<dbReference type="AlphaFoldDB" id="A0A2W5D867"/>
<proteinExistence type="predicted"/>
<dbReference type="EMBL" id="QFOH01000001">
    <property type="protein sequence ID" value="PZP26708.1"/>
    <property type="molecule type" value="Genomic_DNA"/>
</dbReference>
<name>A0A2W5D867_9PSED</name>
<dbReference type="Proteomes" id="UP000249198">
    <property type="component" value="Unassembled WGS sequence"/>
</dbReference>
<protein>
    <submittedName>
        <fullName evidence="2">Uncharacterized protein</fullName>
    </submittedName>
</protein>
<feature type="region of interest" description="Disordered" evidence="1">
    <location>
        <begin position="67"/>
        <end position="87"/>
    </location>
</feature>